<protein>
    <submittedName>
        <fullName evidence="2">Uncharacterized protein</fullName>
    </submittedName>
</protein>
<keyword evidence="3" id="KW-1185">Reference proteome</keyword>
<name>A0ABW4F5A3_9PSEU</name>
<feature type="region of interest" description="Disordered" evidence="1">
    <location>
        <begin position="42"/>
        <end position="62"/>
    </location>
</feature>
<dbReference type="Proteomes" id="UP001597114">
    <property type="component" value="Unassembled WGS sequence"/>
</dbReference>
<evidence type="ECO:0000313" key="3">
    <source>
        <dbReference type="Proteomes" id="UP001597114"/>
    </source>
</evidence>
<accession>A0ABW4F5A3</accession>
<sequence length="62" mass="6837">MVVPDELLLIAKAIDAETVENTSAVPVALARRILWSMLGASSRARPIDSTRKRSSTTWRART</sequence>
<dbReference type="EMBL" id="JBHUCO010000035">
    <property type="protein sequence ID" value="MFD1521459.1"/>
    <property type="molecule type" value="Genomic_DNA"/>
</dbReference>
<comment type="caution">
    <text evidence="2">The sequence shown here is derived from an EMBL/GenBank/DDBJ whole genome shotgun (WGS) entry which is preliminary data.</text>
</comment>
<evidence type="ECO:0000256" key="1">
    <source>
        <dbReference type="SAM" id="MobiDB-lite"/>
    </source>
</evidence>
<proteinExistence type="predicted"/>
<reference evidence="3" key="1">
    <citation type="journal article" date="2019" name="Int. J. Syst. Evol. Microbiol.">
        <title>The Global Catalogue of Microorganisms (GCM) 10K type strain sequencing project: providing services to taxonomists for standard genome sequencing and annotation.</title>
        <authorList>
            <consortium name="The Broad Institute Genomics Platform"/>
            <consortium name="The Broad Institute Genome Sequencing Center for Infectious Disease"/>
            <person name="Wu L."/>
            <person name="Ma J."/>
        </authorList>
    </citation>
    <scope>NUCLEOTIDE SEQUENCE [LARGE SCALE GENOMIC DNA]</scope>
    <source>
        <strain evidence="3">CCM 7043</strain>
    </source>
</reference>
<evidence type="ECO:0000313" key="2">
    <source>
        <dbReference type="EMBL" id="MFD1521459.1"/>
    </source>
</evidence>
<dbReference type="RefSeq" id="WP_344722868.1">
    <property type="nucleotide sequence ID" value="NZ_BAAAUS010000015.1"/>
</dbReference>
<gene>
    <name evidence="2" type="ORF">ACFSJD_28440</name>
</gene>
<organism evidence="2 3">
    <name type="scientific">Pseudonocardia yunnanensis</name>
    <dbReference type="NCBI Taxonomy" id="58107"/>
    <lineage>
        <taxon>Bacteria</taxon>
        <taxon>Bacillati</taxon>
        <taxon>Actinomycetota</taxon>
        <taxon>Actinomycetes</taxon>
        <taxon>Pseudonocardiales</taxon>
        <taxon>Pseudonocardiaceae</taxon>
        <taxon>Pseudonocardia</taxon>
    </lineage>
</organism>